<feature type="chain" id="PRO_5015498612" evidence="2">
    <location>
        <begin position="20"/>
        <end position="169"/>
    </location>
</feature>
<feature type="signal peptide" evidence="2">
    <location>
        <begin position="1"/>
        <end position="19"/>
    </location>
</feature>
<keyword evidence="1 2" id="KW-0732">Signal</keyword>
<dbReference type="SUPFAM" id="SSF56925">
    <property type="entry name" value="OMPA-like"/>
    <property type="match status" value="1"/>
</dbReference>
<dbReference type="EMBL" id="PYMJ01000023">
    <property type="protein sequence ID" value="PSU46198.1"/>
    <property type="molecule type" value="Genomic_DNA"/>
</dbReference>
<proteinExistence type="predicted"/>
<name>A0A2T3JBK2_9GAMM</name>
<comment type="caution">
    <text evidence="4">The sequence shown here is derived from an EMBL/GenBank/DDBJ whole genome shotgun (WGS) entry which is preliminary data.</text>
</comment>
<dbReference type="InterPro" id="IPR027385">
    <property type="entry name" value="Beta-barrel_OMP"/>
</dbReference>
<accession>A0A2T3JBK2</accession>
<dbReference type="AlphaFoldDB" id="A0A2T3JBK2"/>
<dbReference type="InterPro" id="IPR011250">
    <property type="entry name" value="OMP/PagP_B-barrel"/>
</dbReference>
<dbReference type="RefSeq" id="WP_011220167.1">
    <property type="nucleotide sequence ID" value="NZ_JBALVU010000141.1"/>
</dbReference>
<evidence type="ECO:0000256" key="1">
    <source>
        <dbReference type="ARBA" id="ARBA00022729"/>
    </source>
</evidence>
<evidence type="ECO:0000259" key="3">
    <source>
        <dbReference type="Pfam" id="PF13505"/>
    </source>
</evidence>
<reference evidence="4 5" key="1">
    <citation type="submission" date="2018-01" db="EMBL/GenBank/DDBJ databases">
        <title>Whole genome sequencing of Histamine producing bacteria.</title>
        <authorList>
            <person name="Butler K."/>
        </authorList>
    </citation>
    <scope>NUCLEOTIDE SEQUENCE [LARGE SCALE GENOMIC DNA]</scope>
    <source>
        <strain evidence="4 5">JCM 12947</strain>
    </source>
</reference>
<dbReference type="Pfam" id="PF13505">
    <property type="entry name" value="OMP_b-brl"/>
    <property type="match status" value="1"/>
</dbReference>
<gene>
    <name evidence="4" type="ORF">C9J12_19190</name>
</gene>
<organism evidence="4 5">
    <name type="scientific">Photobacterium frigidiphilum</name>
    <dbReference type="NCBI Taxonomy" id="264736"/>
    <lineage>
        <taxon>Bacteria</taxon>
        <taxon>Pseudomonadati</taxon>
        <taxon>Pseudomonadota</taxon>
        <taxon>Gammaproteobacteria</taxon>
        <taxon>Vibrionales</taxon>
        <taxon>Vibrionaceae</taxon>
        <taxon>Photobacterium</taxon>
    </lineage>
</organism>
<protein>
    <submittedName>
        <fullName evidence="4">Porin family protein</fullName>
    </submittedName>
</protein>
<feature type="domain" description="Outer membrane protein beta-barrel" evidence="3">
    <location>
        <begin position="6"/>
        <end position="168"/>
    </location>
</feature>
<evidence type="ECO:0000313" key="5">
    <source>
        <dbReference type="Proteomes" id="UP000240987"/>
    </source>
</evidence>
<dbReference type="OrthoDB" id="5823352at2"/>
<dbReference type="Gene3D" id="2.40.160.20">
    <property type="match status" value="1"/>
</dbReference>
<evidence type="ECO:0000256" key="2">
    <source>
        <dbReference type="SAM" id="SignalP"/>
    </source>
</evidence>
<keyword evidence="5" id="KW-1185">Reference proteome</keyword>
<sequence>MKKLLLAATLALTCLPASADILGISVGASAGASRVDYKGNSDTGYEYGINGTYHINDIFSVNVGIVQGSADVDDDISSFKNDIDYTAVPITLRGDLPLLIGSLYAKAGTSYYDVDISNASFKDDGWGFTGGAGFVLTLIPLIDLTIGYEYRDMGEVENNAVVLGVGFRL</sequence>
<evidence type="ECO:0000313" key="4">
    <source>
        <dbReference type="EMBL" id="PSU46198.1"/>
    </source>
</evidence>
<dbReference type="Proteomes" id="UP000240987">
    <property type="component" value="Unassembled WGS sequence"/>
</dbReference>